<dbReference type="PROSITE" id="PS00098">
    <property type="entry name" value="THIOLASE_1"/>
    <property type="match status" value="1"/>
</dbReference>
<dbReference type="PANTHER" id="PTHR42870">
    <property type="entry name" value="ACETYL-COA C-ACETYLTRANSFERASE"/>
    <property type="match status" value="1"/>
</dbReference>
<evidence type="ECO:0000313" key="12">
    <source>
        <dbReference type="Proteomes" id="UP001156441"/>
    </source>
</evidence>
<dbReference type="SUPFAM" id="SSF53901">
    <property type="entry name" value="Thiolase-like"/>
    <property type="match status" value="1"/>
</dbReference>
<evidence type="ECO:0000259" key="9">
    <source>
        <dbReference type="Pfam" id="PF00108"/>
    </source>
</evidence>
<dbReference type="EMBL" id="JAFFZE010000004">
    <property type="protein sequence ID" value="MCT2582069.1"/>
    <property type="molecule type" value="Genomic_DNA"/>
</dbReference>
<evidence type="ECO:0000256" key="6">
    <source>
        <dbReference type="ARBA" id="ARBA00023121"/>
    </source>
</evidence>
<feature type="domain" description="Thiolase C-terminal" evidence="10">
    <location>
        <begin position="347"/>
        <end position="462"/>
    </location>
</feature>
<evidence type="ECO:0000259" key="10">
    <source>
        <dbReference type="Pfam" id="PF22691"/>
    </source>
</evidence>
<keyword evidence="12" id="KW-1185">Reference proteome</keyword>
<dbReference type="PANTHER" id="PTHR42870:SF1">
    <property type="entry name" value="NON-SPECIFIC LIPID-TRANSFER PROTEIN-LIKE 2"/>
    <property type="match status" value="1"/>
</dbReference>
<name>A0ABT2J443_9PSEU</name>
<evidence type="ECO:0000256" key="3">
    <source>
        <dbReference type="ARBA" id="ARBA00022448"/>
    </source>
</evidence>
<organism evidence="11 12">
    <name type="scientific">Actinophytocola gossypii</name>
    <dbReference type="NCBI Taxonomy" id="2812003"/>
    <lineage>
        <taxon>Bacteria</taxon>
        <taxon>Bacillati</taxon>
        <taxon>Actinomycetota</taxon>
        <taxon>Actinomycetes</taxon>
        <taxon>Pseudonocardiales</taxon>
        <taxon>Pseudonocardiaceae</taxon>
    </lineage>
</organism>
<dbReference type="PROSITE" id="PS00737">
    <property type="entry name" value="THIOLASE_2"/>
    <property type="match status" value="1"/>
</dbReference>
<evidence type="ECO:0000256" key="4">
    <source>
        <dbReference type="ARBA" id="ARBA00022679"/>
    </source>
</evidence>
<protein>
    <recommendedName>
        <fullName evidence="2">propanoyl-CoA C-acyltransferase</fullName>
        <ecNumber evidence="2">2.3.1.176</ecNumber>
    </recommendedName>
    <alternativeName>
        <fullName evidence="8">Propanoyl-CoA C-acyltransferase</fullName>
    </alternativeName>
</protein>
<evidence type="ECO:0000256" key="8">
    <source>
        <dbReference type="ARBA" id="ARBA00032316"/>
    </source>
</evidence>
<evidence type="ECO:0000256" key="5">
    <source>
        <dbReference type="ARBA" id="ARBA00023055"/>
    </source>
</evidence>
<evidence type="ECO:0000313" key="11">
    <source>
        <dbReference type="EMBL" id="MCT2582069.1"/>
    </source>
</evidence>
<dbReference type="InterPro" id="IPR055140">
    <property type="entry name" value="Thiolase_C_2"/>
</dbReference>
<evidence type="ECO:0000256" key="2">
    <source>
        <dbReference type="ARBA" id="ARBA00012352"/>
    </source>
</evidence>
<dbReference type="InterPro" id="IPR020615">
    <property type="entry name" value="Thiolase_acyl_enz_int_AS"/>
</dbReference>
<reference evidence="11 12" key="1">
    <citation type="submission" date="2021-02" db="EMBL/GenBank/DDBJ databases">
        <title>Actinophytocola xerophila sp. nov., isolated from soil of cotton cropping field.</title>
        <authorList>
            <person name="Huang R."/>
            <person name="Chen X."/>
            <person name="Ge X."/>
            <person name="Liu W."/>
        </authorList>
    </citation>
    <scope>NUCLEOTIDE SEQUENCE [LARGE SCALE GENOMIC DNA]</scope>
    <source>
        <strain evidence="11 12">S1-96</strain>
    </source>
</reference>
<sequence>MSENHSSSSCHRIPSRYWKPSRTTSAVLIAISYALRIDTVADRRFGVTVVTALPISESSIGCIGKRRWFGEASGQRRLLVDGHARVAGVGMAPFETPSRSESYDVLAELAVLAALSDAGLDYSAIQQVYAGYVYGDSTSGQKVAYRVGMTGVPVVNVNNNCSSGSSALWLARQAVEGGAAQCVLAVGFEQMRRGALTAQWDDRPSPFDRFDETARAAQGEVDAAVPMAARFFGGAGADYARRYGTKPETFAAISVKARKHAANNPYAVFREQLTVAEVLDSPSIFGPLTRLQCCPPTCGAAAAILCTPEFARKHGLSGGVEIAAQAMTTDRPGTFDSDDLTKLVGYDLTVDAATQVYEAAGIGPEDVPVVELHDCFTTNELLTYEALGLTPEGTGEKFVLDGDNTYGGTVVTNPSGGLLSKGHPLGATGLAQCAELVWQLRGRAGARQVEGAEIALQHNLGLGGACVVSLYRKVR</sequence>
<dbReference type="CDD" id="cd00829">
    <property type="entry name" value="SCP-x_thiolase"/>
    <property type="match status" value="1"/>
</dbReference>
<proteinExistence type="predicted"/>
<comment type="caution">
    <text evidence="11">The sequence shown here is derived from an EMBL/GenBank/DDBJ whole genome shotgun (WGS) entry which is preliminary data.</text>
</comment>
<dbReference type="NCBIfam" id="NF006102">
    <property type="entry name" value="PRK08256.1"/>
    <property type="match status" value="1"/>
</dbReference>
<dbReference type="InterPro" id="IPR016039">
    <property type="entry name" value="Thiolase-like"/>
</dbReference>
<keyword evidence="7" id="KW-0576">Peroxisome</keyword>
<keyword evidence="5" id="KW-0445">Lipid transport</keyword>
<dbReference type="Gene3D" id="3.40.47.10">
    <property type="match status" value="1"/>
</dbReference>
<keyword evidence="6" id="KW-0446">Lipid-binding</keyword>
<keyword evidence="3" id="KW-0813">Transport</keyword>
<evidence type="ECO:0000256" key="7">
    <source>
        <dbReference type="ARBA" id="ARBA00023140"/>
    </source>
</evidence>
<dbReference type="Pfam" id="PF22691">
    <property type="entry name" value="Thiolase_C_1"/>
    <property type="match status" value="1"/>
</dbReference>
<dbReference type="Proteomes" id="UP001156441">
    <property type="component" value="Unassembled WGS sequence"/>
</dbReference>
<gene>
    <name evidence="11" type="ORF">JT362_02890</name>
</gene>
<dbReference type="Pfam" id="PF00108">
    <property type="entry name" value="Thiolase_N"/>
    <property type="match status" value="1"/>
</dbReference>
<feature type="domain" description="Thiolase N-terminal" evidence="9">
    <location>
        <begin position="94"/>
        <end position="272"/>
    </location>
</feature>
<dbReference type="EC" id="2.3.1.176" evidence="2"/>
<comment type="subcellular location">
    <subcellularLocation>
        <location evidence="1">Peroxisome</location>
    </subcellularLocation>
</comment>
<dbReference type="InterPro" id="IPR020613">
    <property type="entry name" value="Thiolase_CS"/>
</dbReference>
<evidence type="ECO:0000256" key="1">
    <source>
        <dbReference type="ARBA" id="ARBA00004275"/>
    </source>
</evidence>
<dbReference type="InterPro" id="IPR020616">
    <property type="entry name" value="Thiolase_N"/>
</dbReference>
<accession>A0ABT2J443</accession>
<keyword evidence="4" id="KW-0808">Transferase</keyword>